<gene>
    <name evidence="2" type="ORF">SAMN06264868_12217</name>
</gene>
<dbReference type="RefSeq" id="WP_265135012.1">
    <property type="nucleotide sequence ID" value="NZ_FXTX01000022.1"/>
</dbReference>
<accession>A0AA46AFR1</accession>
<feature type="transmembrane region" description="Helical" evidence="1">
    <location>
        <begin position="12"/>
        <end position="32"/>
    </location>
</feature>
<dbReference type="EMBL" id="FXTX01000022">
    <property type="protein sequence ID" value="SMP21134.1"/>
    <property type="molecule type" value="Genomic_DNA"/>
</dbReference>
<proteinExistence type="predicted"/>
<keyword evidence="1" id="KW-1133">Transmembrane helix</keyword>
<comment type="caution">
    <text evidence="2">The sequence shown here is derived from an EMBL/GenBank/DDBJ whole genome shotgun (WGS) entry which is preliminary data.</text>
</comment>
<evidence type="ECO:0000313" key="3">
    <source>
        <dbReference type="Proteomes" id="UP001157947"/>
    </source>
</evidence>
<evidence type="ECO:0000256" key="1">
    <source>
        <dbReference type="SAM" id="Phobius"/>
    </source>
</evidence>
<evidence type="ECO:0000313" key="2">
    <source>
        <dbReference type="EMBL" id="SMP21134.1"/>
    </source>
</evidence>
<dbReference type="Proteomes" id="UP001157947">
    <property type="component" value="Unassembled WGS sequence"/>
</dbReference>
<feature type="transmembrane region" description="Helical" evidence="1">
    <location>
        <begin position="38"/>
        <end position="56"/>
    </location>
</feature>
<keyword evidence="1" id="KW-0472">Membrane</keyword>
<keyword evidence="3" id="KW-1185">Reference proteome</keyword>
<reference evidence="2" key="1">
    <citation type="submission" date="2017-05" db="EMBL/GenBank/DDBJ databases">
        <authorList>
            <person name="Varghese N."/>
            <person name="Submissions S."/>
        </authorList>
    </citation>
    <scope>NUCLEOTIDE SEQUENCE</scope>
    <source>
        <strain evidence="2">DSM 18763</strain>
    </source>
</reference>
<sequence>MIGDFILKYWKFLLGIGIVMAVGGLFIPNIILSKVVEFTGFSFIAITAYVLGYKVASDEAEKQIKAEIEKFAKQDIRYKFAAERAIKNLKAPLKGGK</sequence>
<dbReference type="AlphaFoldDB" id="A0AA46AFR1"/>
<organism evidence="2 3">
    <name type="scientific">Venenivibrio stagnispumantis</name>
    <dbReference type="NCBI Taxonomy" id="407998"/>
    <lineage>
        <taxon>Bacteria</taxon>
        <taxon>Pseudomonadati</taxon>
        <taxon>Aquificota</taxon>
        <taxon>Aquificia</taxon>
        <taxon>Aquificales</taxon>
        <taxon>Hydrogenothermaceae</taxon>
        <taxon>Venenivibrio</taxon>
    </lineage>
</organism>
<name>A0AA46AFR1_9AQUI</name>
<keyword evidence="1" id="KW-0812">Transmembrane</keyword>
<protein>
    <submittedName>
        <fullName evidence="2">Uncharacterized protein</fullName>
    </submittedName>
</protein>